<evidence type="ECO:0000313" key="2">
    <source>
        <dbReference type="EMBL" id="RYQ95794.1"/>
    </source>
</evidence>
<evidence type="ECO:0000313" key="3">
    <source>
        <dbReference type="Proteomes" id="UP000289738"/>
    </source>
</evidence>
<comment type="caution">
    <text evidence="2">The sequence shown here is derived from an EMBL/GenBank/DDBJ whole genome shotgun (WGS) entry which is preliminary data.</text>
</comment>
<organism evidence="2 3">
    <name type="scientific">Arachis hypogaea</name>
    <name type="common">Peanut</name>
    <dbReference type="NCBI Taxonomy" id="3818"/>
    <lineage>
        <taxon>Eukaryota</taxon>
        <taxon>Viridiplantae</taxon>
        <taxon>Streptophyta</taxon>
        <taxon>Embryophyta</taxon>
        <taxon>Tracheophyta</taxon>
        <taxon>Spermatophyta</taxon>
        <taxon>Magnoliopsida</taxon>
        <taxon>eudicotyledons</taxon>
        <taxon>Gunneridae</taxon>
        <taxon>Pentapetalae</taxon>
        <taxon>rosids</taxon>
        <taxon>fabids</taxon>
        <taxon>Fabales</taxon>
        <taxon>Fabaceae</taxon>
        <taxon>Papilionoideae</taxon>
        <taxon>50 kb inversion clade</taxon>
        <taxon>dalbergioids sensu lato</taxon>
        <taxon>Dalbergieae</taxon>
        <taxon>Pterocarpus clade</taxon>
        <taxon>Arachis</taxon>
    </lineage>
</organism>
<proteinExistence type="predicted"/>
<protein>
    <submittedName>
        <fullName evidence="2">Uncharacterized protein</fullName>
    </submittedName>
</protein>
<feature type="region of interest" description="Disordered" evidence="1">
    <location>
        <begin position="1"/>
        <end position="65"/>
    </location>
</feature>
<name>A0A444Y1I1_ARAHY</name>
<sequence length="223" mass="25092">MGRERLRTTSGDELRPEKSRVGGGGSVDKEESNLFNLNKKNSNFRRDTSLRVSPPHQHSQSTPLGDSLFSDHHSRLLVRDHSPLFLAFVLSSSRSSTIHHRGSVAVRTASRSFVLGFSPRCRHPFSLHRLHQFLLPCRHLFSSPFRPPFSPPYRPPFPPVRHLPFSIWLTGFAWSVVQRFASLFVPLYLRVDSAAQPLLPPPHPSIMTAASDSTATQVDSLEN</sequence>
<dbReference type="EMBL" id="SDMP01000018">
    <property type="protein sequence ID" value="RYQ95794.1"/>
    <property type="molecule type" value="Genomic_DNA"/>
</dbReference>
<accession>A0A444Y1I1</accession>
<dbReference type="Proteomes" id="UP000289738">
    <property type="component" value="Chromosome B08"/>
</dbReference>
<reference evidence="2 3" key="1">
    <citation type="submission" date="2019-01" db="EMBL/GenBank/DDBJ databases">
        <title>Sequencing of cultivated peanut Arachis hypogaea provides insights into genome evolution and oil improvement.</title>
        <authorList>
            <person name="Chen X."/>
        </authorList>
    </citation>
    <scope>NUCLEOTIDE SEQUENCE [LARGE SCALE GENOMIC DNA]</scope>
    <source>
        <strain evidence="3">cv. Fuhuasheng</strain>
        <tissue evidence="2">Leaves</tissue>
    </source>
</reference>
<keyword evidence="3" id="KW-1185">Reference proteome</keyword>
<dbReference type="AlphaFoldDB" id="A0A444Y1I1"/>
<gene>
    <name evidence="2" type="ORF">Ahy_B08g091153</name>
</gene>
<evidence type="ECO:0000256" key="1">
    <source>
        <dbReference type="SAM" id="MobiDB-lite"/>
    </source>
</evidence>
<feature type="compositionally biased region" description="Basic and acidic residues" evidence="1">
    <location>
        <begin position="1"/>
        <end position="20"/>
    </location>
</feature>